<dbReference type="GO" id="GO:0016705">
    <property type="term" value="F:oxidoreductase activity, acting on paired donors, with incorporation or reduction of molecular oxygen"/>
    <property type="evidence" value="ECO:0007669"/>
    <property type="project" value="InterPro"/>
</dbReference>
<gene>
    <name evidence="7" type="ORF">DVK44_02680</name>
</gene>
<protein>
    <submittedName>
        <fullName evidence="7">Cytochrome P450</fullName>
    </submittedName>
</protein>
<comment type="similarity">
    <text evidence="2 6">Belongs to the cytochrome P450 family.</text>
</comment>
<evidence type="ECO:0000256" key="1">
    <source>
        <dbReference type="ARBA" id="ARBA00001971"/>
    </source>
</evidence>
<dbReference type="PRINTS" id="PR00385">
    <property type="entry name" value="P450"/>
</dbReference>
<dbReference type="InterPro" id="IPR050121">
    <property type="entry name" value="Cytochrome_P450_monoxygenase"/>
</dbReference>
<name>A0A345HJ88_9ACTN</name>
<dbReference type="InterPro" id="IPR002403">
    <property type="entry name" value="Cyt_P450_E_grp-IV"/>
</dbReference>
<evidence type="ECO:0000313" key="8">
    <source>
        <dbReference type="Proteomes" id="UP000253868"/>
    </source>
</evidence>
<dbReference type="InterPro" id="IPR017972">
    <property type="entry name" value="Cyt_P450_CS"/>
</dbReference>
<sequence>MRTRAPPQPFHGRHIMATSPDALADALTLPGPVGADRRGWRRAYDADPAGFLSASQERWGDTFTLDKNLVVVGDPDMAHQILVATDRESVIGPDRLEGRFPTAEETREWMGTRKLIGRVLTPQAVRGQLPRLEQAVSTGLESLAGGGPFDPMAVTHETCLRAFLPMYLPGPAPAVVSALRDSIRAALVLADAGVHLPRWWPSSMRRRVLTARRRVHAELRALITAQRPDDQVPSDSPTLSDLLRTASVPTDQAVHVLGNALSKGLPATAGAWSWLLHDLAARPDDMARIRDEAIACRASGEELSYTRAFVRESMRTHPPAWLLARETTAPTAVSERCTVPAGTTLFVSPYLIHRDPRYWPDPHRFTPDRWTSPHTERHRYAYLPFGAGPRVCVGLHLGEVLLTLTAARIATDHHLTVTTPATAPAFRSVLQPTGIRLQLTRRAPGA</sequence>
<evidence type="ECO:0000256" key="4">
    <source>
        <dbReference type="ARBA" id="ARBA00023004"/>
    </source>
</evidence>
<evidence type="ECO:0000256" key="3">
    <source>
        <dbReference type="ARBA" id="ARBA00022723"/>
    </source>
</evidence>
<dbReference type="GO" id="GO:0020037">
    <property type="term" value="F:heme binding"/>
    <property type="evidence" value="ECO:0007669"/>
    <property type="project" value="InterPro"/>
</dbReference>
<dbReference type="PANTHER" id="PTHR24305:SF166">
    <property type="entry name" value="CYTOCHROME P450 12A4, MITOCHONDRIAL-RELATED"/>
    <property type="match status" value="1"/>
</dbReference>
<dbReference type="Gene3D" id="1.10.630.10">
    <property type="entry name" value="Cytochrome P450"/>
    <property type="match status" value="1"/>
</dbReference>
<keyword evidence="8" id="KW-1185">Reference proteome</keyword>
<dbReference type="EMBL" id="CP031194">
    <property type="protein sequence ID" value="AXG76762.1"/>
    <property type="molecule type" value="Genomic_DNA"/>
</dbReference>
<dbReference type="OrthoDB" id="7376058at2"/>
<keyword evidence="5 6" id="KW-0349">Heme</keyword>
<keyword evidence="6" id="KW-0560">Oxidoreductase</keyword>
<keyword evidence="6" id="KW-0503">Monooxygenase</keyword>
<dbReference type="SUPFAM" id="SSF48264">
    <property type="entry name" value="Cytochrome P450"/>
    <property type="match status" value="1"/>
</dbReference>
<accession>A0A345HJ88</accession>
<dbReference type="KEGG" id="spad:DVK44_02680"/>
<dbReference type="GO" id="GO:0004497">
    <property type="term" value="F:monooxygenase activity"/>
    <property type="evidence" value="ECO:0007669"/>
    <property type="project" value="UniProtKB-KW"/>
</dbReference>
<reference evidence="8" key="1">
    <citation type="submission" date="2018-07" db="EMBL/GenBank/DDBJ databases">
        <authorList>
            <person name="Zhao J."/>
        </authorList>
    </citation>
    <scope>NUCLEOTIDE SEQUENCE [LARGE SCALE GENOMIC DNA]</scope>
    <source>
        <strain evidence="8">GSSD-12</strain>
    </source>
</reference>
<dbReference type="GO" id="GO:0005506">
    <property type="term" value="F:iron ion binding"/>
    <property type="evidence" value="ECO:0007669"/>
    <property type="project" value="InterPro"/>
</dbReference>
<evidence type="ECO:0000313" key="7">
    <source>
        <dbReference type="EMBL" id="AXG76762.1"/>
    </source>
</evidence>
<dbReference type="InterPro" id="IPR036396">
    <property type="entry name" value="Cyt_P450_sf"/>
</dbReference>
<dbReference type="PANTHER" id="PTHR24305">
    <property type="entry name" value="CYTOCHROME P450"/>
    <property type="match status" value="1"/>
</dbReference>
<feature type="binding site" description="axial binding residue" evidence="5">
    <location>
        <position position="392"/>
    </location>
    <ligand>
        <name>heme</name>
        <dbReference type="ChEBI" id="CHEBI:30413"/>
    </ligand>
    <ligandPart>
        <name>Fe</name>
        <dbReference type="ChEBI" id="CHEBI:18248"/>
    </ligandPart>
</feature>
<proteinExistence type="inferred from homology"/>
<organism evidence="7 8">
    <name type="scientific">Streptomyces paludis</name>
    <dbReference type="NCBI Taxonomy" id="2282738"/>
    <lineage>
        <taxon>Bacteria</taxon>
        <taxon>Bacillati</taxon>
        <taxon>Actinomycetota</taxon>
        <taxon>Actinomycetes</taxon>
        <taxon>Kitasatosporales</taxon>
        <taxon>Streptomycetaceae</taxon>
        <taxon>Streptomyces</taxon>
    </lineage>
</organism>
<dbReference type="Proteomes" id="UP000253868">
    <property type="component" value="Chromosome"/>
</dbReference>
<dbReference type="InterPro" id="IPR001128">
    <property type="entry name" value="Cyt_P450"/>
</dbReference>
<keyword evidence="4 5" id="KW-0408">Iron</keyword>
<evidence type="ECO:0000256" key="2">
    <source>
        <dbReference type="ARBA" id="ARBA00010617"/>
    </source>
</evidence>
<dbReference type="Pfam" id="PF00067">
    <property type="entry name" value="p450"/>
    <property type="match status" value="1"/>
</dbReference>
<dbReference type="PRINTS" id="PR00465">
    <property type="entry name" value="EP450IV"/>
</dbReference>
<keyword evidence="3 5" id="KW-0479">Metal-binding</keyword>
<evidence type="ECO:0000256" key="6">
    <source>
        <dbReference type="RuleBase" id="RU000461"/>
    </source>
</evidence>
<comment type="cofactor">
    <cofactor evidence="1 5">
        <name>heme</name>
        <dbReference type="ChEBI" id="CHEBI:30413"/>
    </cofactor>
</comment>
<evidence type="ECO:0000256" key="5">
    <source>
        <dbReference type="PIRSR" id="PIRSR602403-1"/>
    </source>
</evidence>
<dbReference type="AlphaFoldDB" id="A0A345HJ88"/>
<dbReference type="PROSITE" id="PS00086">
    <property type="entry name" value="CYTOCHROME_P450"/>
    <property type="match status" value="1"/>
</dbReference>